<dbReference type="PROSITE" id="PS51257">
    <property type="entry name" value="PROKAR_LIPOPROTEIN"/>
    <property type="match status" value="1"/>
</dbReference>
<evidence type="ECO:0000256" key="1">
    <source>
        <dbReference type="SAM" id="SignalP"/>
    </source>
</evidence>
<evidence type="ECO:0000313" key="4">
    <source>
        <dbReference type="Proteomes" id="UP001431209"/>
    </source>
</evidence>
<feature type="chain" id="PRO_5043329871" evidence="1">
    <location>
        <begin position="22"/>
        <end position="381"/>
    </location>
</feature>
<comment type="caution">
    <text evidence="3">The sequence shown here is derived from an EMBL/GenBank/DDBJ whole genome shotgun (WGS) entry which is preliminary data.</text>
</comment>
<sequence length="381" mass="43136">MKSILLRTLLLFASVLSACVAYIIFTGPPIDPQLKFIDTLSRAVFYVCGAQPGAKFSRKCLDLLSITAPTTETFSEDGILTRDIEIKSFFEPNVSIPARLFQPAQSSKKNCQEEKLPLVIHYHGGGFTIGSGKIPTYDRTLRSMAKSSNNIILTVDYRLAPEHPHPAAVQDAYSALLYIDQLSKQQDKQFLSRVDFSKVILLGDSAGAGLVYNMAFIKRDKKIPTKKGTELEFITAPPLSIQLANQVLIYPSAREDTPSKKMHHAPLLSKQMLDFFFECYFGNLTMNDNNFYKNQFFYPLKSHTLKDLPPAIFVTAKYDPLRDDGVRMYEKYGEEGLKVWHRQYDTAHGFFFIPSVKDSSDAVDFVVDIWREEKLTGDYKC</sequence>
<protein>
    <submittedName>
        <fullName evidence="3">Carboxylesterase</fullName>
    </submittedName>
</protein>
<accession>A0AAW2Z8B4</accession>
<organism evidence="3 4">
    <name type="scientific">Acrasis kona</name>
    <dbReference type="NCBI Taxonomy" id="1008807"/>
    <lineage>
        <taxon>Eukaryota</taxon>
        <taxon>Discoba</taxon>
        <taxon>Heterolobosea</taxon>
        <taxon>Tetramitia</taxon>
        <taxon>Eutetramitia</taxon>
        <taxon>Acrasidae</taxon>
        <taxon>Acrasis</taxon>
    </lineage>
</organism>
<dbReference type="AlphaFoldDB" id="A0AAW2Z8B4"/>
<dbReference type="InterPro" id="IPR029058">
    <property type="entry name" value="AB_hydrolase_fold"/>
</dbReference>
<evidence type="ECO:0000313" key="3">
    <source>
        <dbReference type="EMBL" id="KAL0486041.1"/>
    </source>
</evidence>
<name>A0AAW2Z8B4_9EUKA</name>
<dbReference type="InterPro" id="IPR013094">
    <property type="entry name" value="AB_hydrolase_3"/>
</dbReference>
<dbReference type="PANTHER" id="PTHR23024:SF24">
    <property type="entry name" value="ALPHA_BETA HYDROLASE FOLD-3 DOMAIN-CONTAINING PROTEIN"/>
    <property type="match status" value="1"/>
</dbReference>
<reference evidence="3 4" key="1">
    <citation type="submission" date="2024-03" db="EMBL/GenBank/DDBJ databases">
        <title>The Acrasis kona genome and developmental transcriptomes reveal deep origins of eukaryotic multicellular pathways.</title>
        <authorList>
            <person name="Sheikh S."/>
            <person name="Fu C.-J."/>
            <person name="Brown M.W."/>
            <person name="Baldauf S.L."/>
        </authorList>
    </citation>
    <scope>NUCLEOTIDE SEQUENCE [LARGE SCALE GENOMIC DNA]</scope>
    <source>
        <strain evidence="3 4">ATCC MYA-3509</strain>
    </source>
</reference>
<dbReference type="EMBL" id="JAOPGA020001197">
    <property type="protein sequence ID" value="KAL0486041.1"/>
    <property type="molecule type" value="Genomic_DNA"/>
</dbReference>
<dbReference type="InterPro" id="IPR050466">
    <property type="entry name" value="Carboxylest/Gibb_receptor"/>
</dbReference>
<feature type="signal peptide" evidence="1">
    <location>
        <begin position="1"/>
        <end position="21"/>
    </location>
</feature>
<proteinExistence type="predicted"/>
<dbReference type="PANTHER" id="PTHR23024">
    <property type="entry name" value="ARYLACETAMIDE DEACETYLASE"/>
    <property type="match status" value="1"/>
</dbReference>
<feature type="domain" description="Alpha/beta hydrolase fold-3" evidence="2">
    <location>
        <begin position="119"/>
        <end position="351"/>
    </location>
</feature>
<gene>
    <name evidence="3" type="ORF">AKO1_012254</name>
</gene>
<dbReference type="Gene3D" id="3.40.50.1820">
    <property type="entry name" value="alpha/beta hydrolase"/>
    <property type="match status" value="1"/>
</dbReference>
<keyword evidence="1" id="KW-0732">Signal</keyword>
<dbReference type="SUPFAM" id="SSF53474">
    <property type="entry name" value="alpha/beta-Hydrolases"/>
    <property type="match status" value="1"/>
</dbReference>
<keyword evidence="4" id="KW-1185">Reference proteome</keyword>
<dbReference type="GO" id="GO:0016787">
    <property type="term" value="F:hydrolase activity"/>
    <property type="evidence" value="ECO:0007669"/>
    <property type="project" value="InterPro"/>
</dbReference>
<evidence type="ECO:0000259" key="2">
    <source>
        <dbReference type="Pfam" id="PF07859"/>
    </source>
</evidence>
<dbReference type="Pfam" id="PF07859">
    <property type="entry name" value="Abhydrolase_3"/>
    <property type="match status" value="1"/>
</dbReference>
<dbReference type="Proteomes" id="UP001431209">
    <property type="component" value="Unassembled WGS sequence"/>
</dbReference>